<dbReference type="AlphaFoldDB" id="A0A1G5RU38"/>
<dbReference type="EMBL" id="FMWK01000016">
    <property type="protein sequence ID" value="SCZ80717.1"/>
    <property type="molecule type" value="Genomic_DNA"/>
</dbReference>
<dbReference type="RefSeq" id="WP_143001169.1">
    <property type="nucleotide sequence ID" value="NZ_FMWK01000003.1"/>
</dbReference>
<sequence length="88" mass="10127">MGNIEWNTSKVIAYFEACREHYEKFLAMSDSLMKAFEAFVNDDTHTGEEADNSKGFVKDRQIPLLIDITDDIQQLETLQDEIMSSFIS</sequence>
<name>A0A1G5RU38_PSEXY</name>
<evidence type="ECO:0000313" key="2">
    <source>
        <dbReference type="EMBL" id="SCZ80717.1"/>
    </source>
</evidence>
<gene>
    <name evidence="1" type="ORF">SAMN02910350_00629</name>
    <name evidence="2" type="ORF">SAMN02910350_02441</name>
</gene>
<feature type="non-terminal residue" evidence="1">
    <location>
        <position position="88"/>
    </location>
</feature>
<accession>A0A1G5RU38</accession>
<dbReference type="EMBL" id="FMWK01000003">
    <property type="protein sequence ID" value="SCZ77230.1"/>
    <property type="molecule type" value="Genomic_DNA"/>
</dbReference>
<reference evidence="1 3" key="1">
    <citation type="submission" date="2016-10" db="EMBL/GenBank/DDBJ databases">
        <authorList>
            <person name="de Groot N.N."/>
        </authorList>
    </citation>
    <scope>NUCLEOTIDE SEQUENCE [LARGE SCALE GENOMIC DNA]</scope>
    <source>
        <strain evidence="1 3">DSM 10317</strain>
    </source>
</reference>
<protein>
    <recommendedName>
        <fullName evidence="4">LXG domain of WXG superfamily protein</fullName>
    </recommendedName>
</protein>
<evidence type="ECO:0000313" key="3">
    <source>
        <dbReference type="Proteomes" id="UP000199428"/>
    </source>
</evidence>
<dbReference type="Proteomes" id="UP000199428">
    <property type="component" value="Unassembled WGS sequence"/>
</dbReference>
<evidence type="ECO:0008006" key="4">
    <source>
        <dbReference type="Google" id="ProtNLM"/>
    </source>
</evidence>
<evidence type="ECO:0000313" key="1">
    <source>
        <dbReference type="EMBL" id="SCZ77230.1"/>
    </source>
</evidence>
<organism evidence="1 3">
    <name type="scientific">Pseudobutyrivibrio xylanivorans</name>
    <dbReference type="NCBI Taxonomy" id="185007"/>
    <lineage>
        <taxon>Bacteria</taxon>
        <taxon>Bacillati</taxon>
        <taxon>Bacillota</taxon>
        <taxon>Clostridia</taxon>
        <taxon>Lachnospirales</taxon>
        <taxon>Lachnospiraceae</taxon>
        <taxon>Pseudobutyrivibrio</taxon>
    </lineage>
</organism>
<proteinExistence type="predicted"/>